<keyword evidence="2" id="KW-1185">Reference proteome</keyword>
<dbReference type="RefSeq" id="WP_271470256.1">
    <property type="nucleotide sequence ID" value="NZ_JANEWF010000003.1"/>
</dbReference>
<comment type="caution">
    <text evidence="1">The sequence shown here is derived from an EMBL/GenBank/DDBJ whole genome shotgun (WGS) entry which is preliminary data.</text>
</comment>
<gene>
    <name evidence="1" type="ORF">NNO07_06065</name>
</gene>
<evidence type="ECO:0000313" key="1">
    <source>
        <dbReference type="EMBL" id="MDA8482628.1"/>
    </source>
</evidence>
<dbReference type="Proteomes" id="UP001211689">
    <property type="component" value="Unassembled WGS sequence"/>
</dbReference>
<organism evidence="1 2">
    <name type="scientific">Metapseudomonas resinovorans</name>
    <name type="common">Pseudomonas resinovorans</name>
    <dbReference type="NCBI Taxonomy" id="53412"/>
    <lineage>
        <taxon>Bacteria</taxon>
        <taxon>Pseudomonadati</taxon>
        <taxon>Pseudomonadota</taxon>
        <taxon>Gammaproteobacteria</taxon>
        <taxon>Pseudomonadales</taxon>
        <taxon>Pseudomonadaceae</taxon>
        <taxon>Metapseudomonas</taxon>
    </lineage>
</organism>
<dbReference type="EMBL" id="JANEWF010000003">
    <property type="protein sequence ID" value="MDA8482628.1"/>
    <property type="molecule type" value="Genomic_DNA"/>
</dbReference>
<reference evidence="1 2" key="1">
    <citation type="submission" date="2022-07" db="EMBL/GenBank/DDBJ databases">
        <title>Genome Analysis of Selected Gammaproteobacteria from Nigerian Food snails.</title>
        <authorList>
            <person name="Okafor A.C."/>
        </authorList>
    </citation>
    <scope>NUCLEOTIDE SEQUENCE [LARGE SCALE GENOMIC DNA]</scope>
    <source>
        <strain evidence="1 2">Awg 2</strain>
    </source>
</reference>
<protein>
    <submittedName>
        <fullName evidence="1">Uncharacterized protein</fullName>
    </submittedName>
</protein>
<accession>A0ABT4Y1B8</accession>
<proteinExistence type="predicted"/>
<evidence type="ECO:0000313" key="2">
    <source>
        <dbReference type="Proteomes" id="UP001211689"/>
    </source>
</evidence>
<sequence length="72" mass="8218">MNSLLSTQLARLLSNVRYSHHTTKLGHFMHFAGYLDGLRDFQAVDADTIKRLDLLGFNAFVQNHGRRCEVEA</sequence>
<name>A0ABT4Y1B8_METRE</name>